<dbReference type="EMBL" id="BMXF01000001">
    <property type="protein sequence ID" value="GHB60701.1"/>
    <property type="molecule type" value="Genomic_DNA"/>
</dbReference>
<dbReference type="CDD" id="cd00118">
    <property type="entry name" value="LysM"/>
    <property type="match status" value="1"/>
</dbReference>
<dbReference type="InterPro" id="IPR018392">
    <property type="entry name" value="LysM"/>
</dbReference>
<keyword evidence="7" id="KW-1185">Reference proteome</keyword>
<dbReference type="PANTHER" id="PTHR34700:SF8">
    <property type="entry name" value="POTASSIUM BINDING PROTEIN KBP"/>
    <property type="match status" value="1"/>
</dbReference>
<gene>
    <name evidence="6" type="ORF">GCM10007390_13030</name>
</gene>
<feature type="domain" description="BON" evidence="4">
    <location>
        <begin position="60"/>
        <end position="128"/>
    </location>
</feature>
<dbReference type="InterPro" id="IPR052196">
    <property type="entry name" value="Bact_Kbp"/>
</dbReference>
<feature type="domain" description="LysM" evidence="5">
    <location>
        <begin position="134"/>
        <end position="183"/>
    </location>
</feature>
<reference evidence="6 7" key="1">
    <citation type="journal article" date="2014" name="Int. J. Syst. Evol. Microbiol.">
        <title>Complete genome sequence of Corynebacterium casei LMG S-19264T (=DSM 44701T), isolated from a smear-ripened cheese.</title>
        <authorList>
            <consortium name="US DOE Joint Genome Institute (JGI-PGF)"/>
            <person name="Walter F."/>
            <person name="Albersmeier A."/>
            <person name="Kalinowski J."/>
            <person name="Ruckert C."/>
        </authorList>
    </citation>
    <scope>NUCLEOTIDE SEQUENCE [LARGE SCALE GENOMIC DNA]</scope>
    <source>
        <strain evidence="6 7">KCTC 12866</strain>
    </source>
</reference>
<sequence>MTGTIILRIKLVGLAKNYRFGLFEFYYSFNQKKNMGLMSFLKGVGEKVFKKEEAATPAAEAEPLRASALLAHVKALGLTYKTIQVKTSGDKVTLEGEVEKQADAERIALAVGNVEGVSEVDNNMKVAESAPEATYYTVKSGDSLSKIAKEVYGDMKKYPQIFEANKPMLSDPDKIYPGQVLRIPKE</sequence>
<dbReference type="Pfam" id="PF04972">
    <property type="entry name" value="BON"/>
    <property type="match status" value="1"/>
</dbReference>
<name>A0A8J3G800_9BACT</name>
<comment type="subcellular location">
    <subcellularLocation>
        <location evidence="1">Cytoplasm</location>
    </subcellularLocation>
</comment>
<dbReference type="GO" id="GO:0005737">
    <property type="term" value="C:cytoplasm"/>
    <property type="evidence" value="ECO:0007669"/>
    <property type="project" value="UniProtKB-SubCell"/>
</dbReference>
<evidence type="ECO:0000256" key="2">
    <source>
        <dbReference type="ARBA" id="ARBA00022490"/>
    </source>
</evidence>
<organism evidence="6 7">
    <name type="scientific">Persicitalea jodogahamensis</name>
    <dbReference type="NCBI Taxonomy" id="402147"/>
    <lineage>
        <taxon>Bacteria</taxon>
        <taxon>Pseudomonadati</taxon>
        <taxon>Bacteroidota</taxon>
        <taxon>Cytophagia</taxon>
        <taxon>Cytophagales</taxon>
        <taxon>Spirosomataceae</taxon>
        <taxon>Persicitalea</taxon>
    </lineage>
</organism>
<dbReference type="PANTHER" id="PTHR34700">
    <property type="entry name" value="POTASSIUM BINDING PROTEIN KBP"/>
    <property type="match status" value="1"/>
</dbReference>
<dbReference type="PROSITE" id="PS51782">
    <property type="entry name" value="LYSM"/>
    <property type="match status" value="1"/>
</dbReference>
<dbReference type="InterPro" id="IPR036779">
    <property type="entry name" value="LysM_dom_sf"/>
</dbReference>
<evidence type="ECO:0000259" key="5">
    <source>
        <dbReference type="PROSITE" id="PS51782"/>
    </source>
</evidence>
<dbReference type="PROSITE" id="PS50914">
    <property type="entry name" value="BON"/>
    <property type="match status" value="1"/>
</dbReference>
<evidence type="ECO:0000256" key="1">
    <source>
        <dbReference type="ARBA" id="ARBA00004496"/>
    </source>
</evidence>
<keyword evidence="2" id="KW-0963">Cytoplasm</keyword>
<evidence type="ECO:0000313" key="6">
    <source>
        <dbReference type="EMBL" id="GHB60701.1"/>
    </source>
</evidence>
<dbReference type="NCBIfam" id="NF008399">
    <property type="entry name" value="PRK11198.1"/>
    <property type="match status" value="1"/>
</dbReference>
<dbReference type="SMART" id="SM00257">
    <property type="entry name" value="LysM"/>
    <property type="match status" value="1"/>
</dbReference>
<dbReference type="Pfam" id="PF01476">
    <property type="entry name" value="LysM"/>
    <property type="match status" value="1"/>
</dbReference>
<evidence type="ECO:0000259" key="4">
    <source>
        <dbReference type="PROSITE" id="PS50914"/>
    </source>
</evidence>
<dbReference type="InterPro" id="IPR007055">
    <property type="entry name" value="BON_dom"/>
</dbReference>
<evidence type="ECO:0000313" key="7">
    <source>
        <dbReference type="Proteomes" id="UP000598271"/>
    </source>
</evidence>
<protein>
    <recommendedName>
        <fullName evidence="3">Potassium binding protein Kbp</fullName>
    </recommendedName>
</protein>
<accession>A0A8J3G800</accession>
<dbReference type="Gene3D" id="3.30.1340.30">
    <property type="match status" value="1"/>
</dbReference>
<dbReference type="Gene3D" id="3.10.350.10">
    <property type="entry name" value="LysM domain"/>
    <property type="match status" value="1"/>
</dbReference>
<dbReference type="AlphaFoldDB" id="A0A8J3G800"/>
<evidence type="ECO:0000256" key="3">
    <source>
        <dbReference type="ARBA" id="ARBA00072219"/>
    </source>
</evidence>
<dbReference type="SUPFAM" id="SSF54106">
    <property type="entry name" value="LysM domain"/>
    <property type="match status" value="1"/>
</dbReference>
<comment type="caution">
    <text evidence="6">The sequence shown here is derived from an EMBL/GenBank/DDBJ whole genome shotgun (WGS) entry which is preliminary data.</text>
</comment>
<proteinExistence type="predicted"/>
<dbReference type="FunFam" id="3.10.350.10:FF:000001">
    <property type="entry name" value="Peptidoglycan-binding protein LysM"/>
    <property type="match status" value="1"/>
</dbReference>
<dbReference type="Proteomes" id="UP000598271">
    <property type="component" value="Unassembled WGS sequence"/>
</dbReference>